<dbReference type="RefSeq" id="WP_200615402.1">
    <property type="nucleotide sequence ID" value="NZ_CP071518.1"/>
</dbReference>
<evidence type="ECO:0000256" key="2">
    <source>
        <dbReference type="SAM" id="SignalP"/>
    </source>
</evidence>
<protein>
    <recommendedName>
        <fullName evidence="5">Secreted protein</fullName>
    </recommendedName>
</protein>
<feature type="compositionally biased region" description="Basic and acidic residues" evidence="1">
    <location>
        <begin position="47"/>
        <end position="72"/>
    </location>
</feature>
<proteinExistence type="predicted"/>
<name>A0A974XZU2_9GAMM</name>
<feature type="region of interest" description="Disordered" evidence="1">
    <location>
        <begin position="22"/>
        <end position="72"/>
    </location>
</feature>
<organism evidence="3 4">
    <name type="scientific">Agrilutibacter solisilvae</name>
    <dbReference type="NCBI Taxonomy" id="2763317"/>
    <lineage>
        <taxon>Bacteria</taxon>
        <taxon>Pseudomonadati</taxon>
        <taxon>Pseudomonadota</taxon>
        <taxon>Gammaproteobacteria</taxon>
        <taxon>Lysobacterales</taxon>
        <taxon>Lysobacteraceae</taxon>
        <taxon>Agrilutibacter</taxon>
    </lineage>
</organism>
<evidence type="ECO:0000313" key="4">
    <source>
        <dbReference type="Proteomes" id="UP000639274"/>
    </source>
</evidence>
<dbReference type="AlphaFoldDB" id="A0A974XZU2"/>
<dbReference type="EMBL" id="CP071518">
    <property type="protein sequence ID" value="QSX78816.1"/>
    <property type="molecule type" value="Genomic_DNA"/>
</dbReference>
<evidence type="ECO:0000313" key="3">
    <source>
        <dbReference type="EMBL" id="QSX78816.1"/>
    </source>
</evidence>
<feature type="compositionally biased region" description="Low complexity" evidence="1">
    <location>
        <begin position="31"/>
        <end position="45"/>
    </location>
</feature>
<reference evidence="3 4" key="1">
    <citation type="submission" date="2021-03" db="EMBL/GenBank/DDBJ databases">
        <title>Lysobacter sp. nov. isolated from soil of gangwondo yeongwol, south Korea.</title>
        <authorList>
            <person name="Kim K.R."/>
            <person name="Kim K.H."/>
            <person name="Jeon C.O."/>
        </authorList>
    </citation>
    <scope>NUCLEOTIDE SEQUENCE [LARGE SCALE GENOMIC DNA]</scope>
    <source>
        <strain evidence="3 4">R19</strain>
    </source>
</reference>
<feature type="signal peptide" evidence="2">
    <location>
        <begin position="1"/>
        <end position="15"/>
    </location>
</feature>
<sequence>MLGILWSLLLCCALAACSKPEPIDKERKPEPQAAHVEAAAAPQTPIDRAKSVQDELDAADQRQRDAIEDAGG</sequence>
<feature type="chain" id="PRO_5036894491" description="Secreted protein" evidence="2">
    <location>
        <begin position="16"/>
        <end position="72"/>
    </location>
</feature>
<dbReference type="KEGG" id="lsf:I8J32_002495"/>
<accession>A0A974XZU2</accession>
<gene>
    <name evidence="3" type="ORF">I8J32_002495</name>
</gene>
<keyword evidence="2" id="KW-0732">Signal</keyword>
<evidence type="ECO:0000256" key="1">
    <source>
        <dbReference type="SAM" id="MobiDB-lite"/>
    </source>
</evidence>
<dbReference type="Proteomes" id="UP000639274">
    <property type="component" value="Chromosome"/>
</dbReference>
<evidence type="ECO:0008006" key="5">
    <source>
        <dbReference type="Google" id="ProtNLM"/>
    </source>
</evidence>
<keyword evidence="4" id="KW-1185">Reference proteome</keyword>